<name>A0A5B5VRM3_9BACT</name>
<feature type="signal peptide" evidence="1">
    <location>
        <begin position="1"/>
        <end position="19"/>
    </location>
</feature>
<evidence type="ECO:0000313" key="2">
    <source>
        <dbReference type="EMBL" id="GKI17169.1"/>
    </source>
</evidence>
<sequence length="240" mass="27333">MKKTAFAVLLALLCCVSGAAQTPDEWQPPKGLPYGNEIGIRYGAQIQLGNGGRLSPDLQAFSIDYARYNYYNIGFRTGLNVFLDSDVFDYYSIPMQFTWRTGRMVSAWRRSRDEGYPNNDPYGNDYYGYYGESKPDWGSAFLTTLFSILPSAFEVHTGFTPGMMFGPLSLPPYDGGFLVRHRFSCTFDVGARLIIPIWRFNLYGDFTYHCYITDNFGFRYGDFRPTRSYMGVGVGLSFNF</sequence>
<dbReference type="EMBL" id="JAWDES010000006">
    <property type="protein sequence ID" value="MDU0261251.1"/>
    <property type="molecule type" value="Genomic_DNA"/>
</dbReference>
<dbReference type="EMBL" id="BQOL01000001">
    <property type="protein sequence ID" value="GKI17169.1"/>
    <property type="molecule type" value="Genomic_DNA"/>
</dbReference>
<protein>
    <recommendedName>
        <fullName evidence="7">Outer membrane protein beta-barrel domain-containing protein</fullName>
    </recommendedName>
</protein>
<proteinExistence type="predicted"/>
<dbReference type="AlphaFoldDB" id="A0A5B5VRM3"/>
<gene>
    <name evidence="2" type="ORF">CE91St16_00770</name>
    <name evidence="3" type="ORF">F2A26_03355</name>
    <name evidence="4" type="ORF">RVH17_14250</name>
</gene>
<reference evidence="2" key="2">
    <citation type="submission" date="2022-01" db="EMBL/GenBank/DDBJ databases">
        <title>Novel bile acid biosynthetic pathways are enriched in the microbiome of centenarians.</title>
        <authorList>
            <person name="Sato Y."/>
            <person name="Atarashi K."/>
            <person name="Plichta R.D."/>
            <person name="Arai Y."/>
            <person name="Sasajima S."/>
            <person name="Kearney M.S."/>
            <person name="Suda W."/>
            <person name="Takeshita K."/>
            <person name="Sasaki T."/>
            <person name="Okamoto S."/>
            <person name="Skelly N.A."/>
            <person name="Okamura Y."/>
            <person name="Vlamakis H."/>
            <person name="Li Y."/>
            <person name="Tanoue T."/>
            <person name="Takei H."/>
            <person name="Nittono H."/>
            <person name="Narushima S."/>
            <person name="Irie J."/>
            <person name="Itoh H."/>
            <person name="Moriya K."/>
            <person name="Sugiura Y."/>
            <person name="Suematsu M."/>
            <person name="Moritoki N."/>
            <person name="Shibata S."/>
            <person name="Littman R.D."/>
            <person name="Fischbach A.M."/>
            <person name="Uwamino Y."/>
            <person name="Inoue T."/>
            <person name="Honda A."/>
            <person name="Hattori M."/>
            <person name="Murai T."/>
            <person name="Xavier J.R."/>
            <person name="Hirose N."/>
            <person name="Honda K."/>
        </authorList>
    </citation>
    <scope>NUCLEOTIDE SEQUENCE</scope>
    <source>
        <strain evidence="2">CE91-St16</strain>
    </source>
</reference>
<dbReference type="EMBL" id="VVND01000003">
    <property type="protein sequence ID" value="KAA3160263.1"/>
    <property type="molecule type" value="Genomic_DNA"/>
</dbReference>
<keyword evidence="5" id="KW-1185">Reference proteome</keyword>
<evidence type="ECO:0000313" key="3">
    <source>
        <dbReference type="EMBL" id="KAA3160263.1"/>
    </source>
</evidence>
<evidence type="ECO:0000256" key="1">
    <source>
        <dbReference type="SAM" id="SignalP"/>
    </source>
</evidence>
<comment type="caution">
    <text evidence="2">The sequence shown here is derived from an EMBL/GenBank/DDBJ whole genome shotgun (WGS) entry which is preliminary data.</text>
</comment>
<evidence type="ECO:0000313" key="4">
    <source>
        <dbReference type="EMBL" id="MDU0261251.1"/>
    </source>
</evidence>
<organism evidence="2 6">
    <name type="scientific">Alistipes finegoldii</name>
    <dbReference type="NCBI Taxonomy" id="214856"/>
    <lineage>
        <taxon>Bacteria</taxon>
        <taxon>Pseudomonadati</taxon>
        <taxon>Bacteroidota</taxon>
        <taxon>Bacteroidia</taxon>
        <taxon>Bacteroidales</taxon>
        <taxon>Rikenellaceae</taxon>
        <taxon>Alistipes</taxon>
    </lineage>
</organism>
<dbReference type="Proteomes" id="UP000324870">
    <property type="component" value="Unassembled WGS sequence"/>
</dbReference>
<keyword evidence="1" id="KW-0732">Signal</keyword>
<dbReference type="Proteomes" id="UP001181347">
    <property type="component" value="Unassembled WGS sequence"/>
</dbReference>
<reference evidence="4" key="3">
    <citation type="submission" date="2023-10" db="EMBL/GenBank/DDBJ databases">
        <title>Genome Sequence of the Bacteria from From Gut Wall in Crohn's Disease.</title>
        <authorList>
            <person name="Rodriguez-Palacios A."/>
        </authorList>
    </citation>
    <scope>NUCLEOTIDE SEQUENCE</scope>
    <source>
        <strain evidence="4">CavFT-hAR58</strain>
    </source>
</reference>
<evidence type="ECO:0000313" key="6">
    <source>
        <dbReference type="Proteomes" id="UP001055105"/>
    </source>
</evidence>
<dbReference type="RefSeq" id="WP_014776227.1">
    <property type="nucleotide sequence ID" value="NZ_AP025581.1"/>
</dbReference>
<reference evidence="3 5" key="1">
    <citation type="journal article" date="2019" name="Nat. Med.">
        <title>A library of human gut bacterial isolates paired with longitudinal multiomics data enables mechanistic microbiome research.</title>
        <authorList>
            <person name="Poyet M."/>
            <person name="Groussin M."/>
            <person name="Gibbons S.M."/>
            <person name="Avila-Pacheco J."/>
            <person name="Jiang X."/>
            <person name="Kearney S.M."/>
            <person name="Perrotta A.R."/>
            <person name="Berdy B."/>
            <person name="Zhao S."/>
            <person name="Lieberman T.D."/>
            <person name="Swanson P.K."/>
            <person name="Smith M."/>
            <person name="Roesemann S."/>
            <person name="Alexander J.E."/>
            <person name="Rich S.A."/>
            <person name="Livny J."/>
            <person name="Vlamakis H."/>
            <person name="Clish C."/>
            <person name="Bullock K."/>
            <person name="Deik A."/>
            <person name="Scott J."/>
            <person name="Pierce K.A."/>
            <person name="Xavier R.J."/>
            <person name="Alm E.J."/>
        </authorList>
    </citation>
    <scope>NUCLEOTIDE SEQUENCE [LARGE SCALE GENOMIC DNA]</scope>
    <source>
        <strain evidence="3 5">BIOML-A1</strain>
    </source>
</reference>
<evidence type="ECO:0000313" key="5">
    <source>
        <dbReference type="Proteomes" id="UP000324870"/>
    </source>
</evidence>
<dbReference type="Proteomes" id="UP001055105">
    <property type="component" value="Unassembled WGS sequence"/>
</dbReference>
<accession>A0A5B5VRM3</accession>
<evidence type="ECO:0008006" key="7">
    <source>
        <dbReference type="Google" id="ProtNLM"/>
    </source>
</evidence>
<feature type="chain" id="PRO_5044618574" description="Outer membrane protein beta-barrel domain-containing protein" evidence="1">
    <location>
        <begin position="20"/>
        <end position="240"/>
    </location>
</feature>